<accession>A0AAW1UQ00</accession>
<name>A0AAW1UQ00_9CUCU</name>
<dbReference type="Proteomes" id="UP001431783">
    <property type="component" value="Unassembled WGS sequence"/>
</dbReference>
<dbReference type="EMBL" id="JARQZJ010000095">
    <property type="protein sequence ID" value="KAK9885259.1"/>
    <property type="molecule type" value="Genomic_DNA"/>
</dbReference>
<evidence type="ECO:0000313" key="2">
    <source>
        <dbReference type="Proteomes" id="UP001431783"/>
    </source>
</evidence>
<evidence type="ECO:0000313" key="1">
    <source>
        <dbReference type="EMBL" id="KAK9885259.1"/>
    </source>
</evidence>
<protein>
    <submittedName>
        <fullName evidence="1">Uncharacterized protein</fullName>
    </submittedName>
</protein>
<proteinExistence type="predicted"/>
<organism evidence="1 2">
    <name type="scientific">Henosepilachna vigintioctopunctata</name>
    <dbReference type="NCBI Taxonomy" id="420089"/>
    <lineage>
        <taxon>Eukaryota</taxon>
        <taxon>Metazoa</taxon>
        <taxon>Ecdysozoa</taxon>
        <taxon>Arthropoda</taxon>
        <taxon>Hexapoda</taxon>
        <taxon>Insecta</taxon>
        <taxon>Pterygota</taxon>
        <taxon>Neoptera</taxon>
        <taxon>Endopterygota</taxon>
        <taxon>Coleoptera</taxon>
        <taxon>Polyphaga</taxon>
        <taxon>Cucujiformia</taxon>
        <taxon>Coccinelloidea</taxon>
        <taxon>Coccinellidae</taxon>
        <taxon>Epilachninae</taxon>
        <taxon>Epilachnini</taxon>
        <taxon>Henosepilachna</taxon>
    </lineage>
</organism>
<sequence>MTLLFCESEHSTAVFKFELINSKNISDEGLASNLVNSPSQNETDIIEGVSAKVPKTTAAHFMRHLEPRTASPLNVSDSKGRLPQGVHYMRTETAPCVLHICPPPAAHSIIYDRFVSWQSVSSRSDRSGSIVMWTTAETHNLL</sequence>
<gene>
    <name evidence="1" type="ORF">WA026_010756</name>
</gene>
<keyword evidence="2" id="KW-1185">Reference proteome</keyword>
<comment type="caution">
    <text evidence="1">The sequence shown here is derived from an EMBL/GenBank/DDBJ whole genome shotgun (WGS) entry which is preliminary data.</text>
</comment>
<reference evidence="1 2" key="1">
    <citation type="submission" date="2023-03" db="EMBL/GenBank/DDBJ databases">
        <title>Genome insight into feeding habits of ladybird beetles.</title>
        <authorList>
            <person name="Li H.-S."/>
            <person name="Huang Y.-H."/>
            <person name="Pang H."/>
        </authorList>
    </citation>
    <scope>NUCLEOTIDE SEQUENCE [LARGE SCALE GENOMIC DNA]</scope>
    <source>
        <strain evidence="1">SYSU_2023b</strain>
        <tissue evidence="1">Whole body</tissue>
    </source>
</reference>
<dbReference type="AlphaFoldDB" id="A0AAW1UQ00"/>